<dbReference type="PANTHER" id="PTHR31867">
    <property type="entry name" value="EXPANSIN-A15"/>
    <property type="match status" value="1"/>
</dbReference>
<evidence type="ECO:0000313" key="11">
    <source>
        <dbReference type="Proteomes" id="UP001374535"/>
    </source>
</evidence>
<dbReference type="PROSITE" id="PS50842">
    <property type="entry name" value="EXPANSIN_EG45"/>
    <property type="match status" value="1"/>
</dbReference>
<comment type="subcellular location">
    <subcellularLocation>
        <location evidence="7">Secreted</location>
        <location evidence="7">Cell wall</location>
    </subcellularLocation>
    <subcellularLocation>
        <location evidence="7">Membrane</location>
        <topology evidence="7">Peripheral membrane protein</topology>
    </subcellularLocation>
</comment>
<evidence type="ECO:0000259" key="9">
    <source>
        <dbReference type="PROSITE" id="PS50843"/>
    </source>
</evidence>
<sequence length="265" mass="28921">MAFPWGAFLTTTLLFLVAFSLPNVHAYENNTNKYNKKGQLRKHRPAFAPTGWKKAQATFYDGDSKSFGGACGYDDVAKEGYGLDTIAVSSVLFKDGLSCGSCYEIKCTDSSKGCKTGKPPLLVTATNVCHGCSSEHLDMAKPAFVKIAEQKAGIVPILYRRVACKKKGGIRFTITGNPHFNIVSVGNVGGAGDVTQVQVKGDKKIKHWTNLKRNWGQKWQTDVMLQGETLSFKVRTGDGRHSISPKVAPSGWKFGQTFEGKNFVN</sequence>
<feature type="domain" description="Expansin-like CBD" evidence="9">
    <location>
        <begin position="179"/>
        <end position="260"/>
    </location>
</feature>
<dbReference type="SUPFAM" id="SSF50685">
    <property type="entry name" value="Barwin-like endoglucanases"/>
    <property type="match status" value="1"/>
</dbReference>
<feature type="domain" description="Expansin-like EG45" evidence="8">
    <location>
        <begin position="68"/>
        <end position="169"/>
    </location>
</feature>
<reference evidence="10 11" key="1">
    <citation type="journal article" date="2023" name="Life. Sci Alliance">
        <title>Evolutionary insights into 3D genome organization and epigenetic landscape of Vigna mungo.</title>
        <authorList>
            <person name="Junaid A."/>
            <person name="Singh B."/>
            <person name="Bhatia S."/>
        </authorList>
    </citation>
    <scope>NUCLEOTIDE SEQUENCE [LARGE SCALE GENOMIC DNA]</scope>
    <source>
        <strain evidence="10">Urdbean</strain>
    </source>
</reference>
<dbReference type="Gene3D" id="2.40.40.10">
    <property type="entry name" value="RlpA-like domain"/>
    <property type="match status" value="1"/>
</dbReference>
<protein>
    <recommendedName>
        <fullName evidence="7">Expansin</fullName>
    </recommendedName>
</protein>
<dbReference type="Gene3D" id="2.60.40.760">
    <property type="entry name" value="Expansin, cellulose-binding-like domain"/>
    <property type="match status" value="1"/>
</dbReference>
<accession>A0AAQ3N7X4</accession>
<dbReference type="InterPro" id="IPR007112">
    <property type="entry name" value="Expansin/allergen_DPBB_dom"/>
</dbReference>
<dbReference type="InterPro" id="IPR036908">
    <property type="entry name" value="RlpA-like_sf"/>
</dbReference>
<keyword evidence="4 7" id="KW-0732">Signal</keyword>
<dbReference type="GO" id="GO:0009664">
    <property type="term" value="P:plant-type cell wall organization"/>
    <property type="evidence" value="ECO:0007669"/>
    <property type="project" value="InterPro"/>
</dbReference>
<dbReference type="InterPro" id="IPR007118">
    <property type="entry name" value="Expan_Lol_pI"/>
</dbReference>
<dbReference type="InterPro" id="IPR007117">
    <property type="entry name" value="Expansin_CBD"/>
</dbReference>
<dbReference type="InterPro" id="IPR036749">
    <property type="entry name" value="Expansin_CBD_sf"/>
</dbReference>
<dbReference type="EMBL" id="CP144695">
    <property type="protein sequence ID" value="WVZ04784.1"/>
    <property type="molecule type" value="Genomic_DNA"/>
</dbReference>
<dbReference type="PRINTS" id="PR01226">
    <property type="entry name" value="EXPANSIN"/>
</dbReference>
<proteinExistence type="inferred from homology"/>
<evidence type="ECO:0000256" key="6">
    <source>
        <dbReference type="ARBA" id="ARBA00023316"/>
    </source>
</evidence>
<dbReference type="Pfam" id="PF01357">
    <property type="entry name" value="Expansin_C"/>
    <property type="match status" value="1"/>
</dbReference>
<dbReference type="Proteomes" id="UP001374535">
    <property type="component" value="Chromosome 6"/>
</dbReference>
<dbReference type="GO" id="GO:0005576">
    <property type="term" value="C:extracellular region"/>
    <property type="evidence" value="ECO:0007669"/>
    <property type="project" value="InterPro"/>
</dbReference>
<dbReference type="CDD" id="cd22274">
    <property type="entry name" value="DPBB_EXPA_N"/>
    <property type="match status" value="1"/>
</dbReference>
<evidence type="ECO:0000259" key="8">
    <source>
        <dbReference type="PROSITE" id="PS50842"/>
    </source>
</evidence>
<keyword evidence="6 7" id="KW-0961">Cell wall biogenesis/degradation</keyword>
<evidence type="ECO:0000256" key="1">
    <source>
        <dbReference type="ARBA" id="ARBA00005392"/>
    </source>
</evidence>
<comment type="similarity">
    <text evidence="1 7">Belongs to the expansin family. Expansin A subfamily.</text>
</comment>
<dbReference type="AlphaFoldDB" id="A0AAQ3N7X4"/>
<gene>
    <name evidence="10" type="ORF">V8G54_018130</name>
</gene>
<keyword evidence="2 7" id="KW-0134">Cell wall</keyword>
<comment type="function">
    <text evidence="7">Causes loosening and extension of plant cell walls by disrupting non-covalent bonding between cellulose microfibrils and matrix glucans. No enzymatic activity has been found.</text>
</comment>
<dbReference type="InterPro" id="IPR009009">
    <property type="entry name" value="RlpA-like_DPBB"/>
</dbReference>
<dbReference type="GO" id="GO:0016020">
    <property type="term" value="C:membrane"/>
    <property type="evidence" value="ECO:0007669"/>
    <property type="project" value="UniProtKB-SubCell"/>
</dbReference>
<dbReference type="InterPro" id="IPR002963">
    <property type="entry name" value="Expansin"/>
</dbReference>
<feature type="signal peptide" evidence="7">
    <location>
        <begin position="1"/>
        <end position="26"/>
    </location>
</feature>
<evidence type="ECO:0000256" key="4">
    <source>
        <dbReference type="ARBA" id="ARBA00022729"/>
    </source>
</evidence>
<keyword evidence="5" id="KW-0472">Membrane</keyword>
<feature type="chain" id="PRO_5042669395" description="Expansin" evidence="7">
    <location>
        <begin position="27"/>
        <end position="265"/>
    </location>
</feature>
<dbReference type="PROSITE" id="PS50843">
    <property type="entry name" value="EXPANSIN_CBD"/>
    <property type="match status" value="1"/>
</dbReference>
<dbReference type="SMART" id="SM00837">
    <property type="entry name" value="DPBB_1"/>
    <property type="match status" value="1"/>
</dbReference>
<keyword evidence="3 7" id="KW-0964">Secreted</keyword>
<evidence type="ECO:0000256" key="2">
    <source>
        <dbReference type="ARBA" id="ARBA00022512"/>
    </source>
</evidence>
<evidence type="ECO:0000256" key="7">
    <source>
        <dbReference type="RuleBase" id="RU365023"/>
    </source>
</evidence>
<dbReference type="SUPFAM" id="SSF49590">
    <property type="entry name" value="PHL pollen allergen"/>
    <property type="match status" value="1"/>
</dbReference>
<dbReference type="Pfam" id="PF03330">
    <property type="entry name" value="DPBB_1"/>
    <property type="match status" value="1"/>
</dbReference>
<dbReference type="GO" id="GO:0009653">
    <property type="term" value="P:anatomical structure morphogenesis"/>
    <property type="evidence" value="ECO:0007669"/>
    <property type="project" value="UniProtKB-ARBA"/>
</dbReference>
<evidence type="ECO:0000256" key="3">
    <source>
        <dbReference type="ARBA" id="ARBA00022525"/>
    </source>
</evidence>
<evidence type="ECO:0000256" key="5">
    <source>
        <dbReference type="ARBA" id="ARBA00023136"/>
    </source>
</evidence>
<evidence type="ECO:0000313" key="10">
    <source>
        <dbReference type="EMBL" id="WVZ04784.1"/>
    </source>
</evidence>
<dbReference type="PRINTS" id="PR01225">
    <property type="entry name" value="EXPANSNFAMLY"/>
</dbReference>
<organism evidence="10 11">
    <name type="scientific">Vigna mungo</name>
    <name type="common">Black gram</name>
    <name type="synonym">Phaseolus mungo</name>
    <dbReference type="NCBI Taxonomy" id="3915"/>
    <lineage>
        <taxon>Eukaryota</taxon>
        <taxon>Viridiplantae</taxon>
        <taxon>Streptophyta</taxon>
        <taxon>Embryophyta</taxon>
        <taxon>Tracheophyta</taxon>
        <taxon>Spermatophyta</taxon>
        <taxon>Magnoliopsida</taxon>
        <taxon>eudicotyledons</taxon>
        <taxon>Gunneridae</taxon>
        <taxon>Pentapetalae</taxon>
        <taxon>rosids</taxon>
        <taxon>fabids</taxon>
        <taxon>Fabales</taxon>
        <taxon>Fabaceae</taxon>
        <taxon>Papilionoideae</taxon>
        <taxon>50 kb inversion clade</taxon>
        <taxon>NPAAA clade</taxon>
        <taxon>indigoferoid/millettioid clade</taxon>
        <taxon>Phaseoleae</taxon>
        <taxon>Vigna</taxon>
    </lineage>
</organism>
<keyword evidence="11" id="KW-1185">Reference proteome</keyword>
<name>A0AAQ3N7X4_VIGMU</name>